<gene>
    <name evidence="1" type="ORF">FIM1_3303</name>
</gene>
<name>A0ABX6EXT6_KLUMA</name>
<protein>
    <recommendedName>
        <fullName evidence="3">ASTRA-associated protein 1</fullName>
    </recommendedName>
</protein>
<sequence>MDDFLIEDVNSIRSFFVIDSSKYVLYMTLVDNNHLSNHAMLVLFNVQEKKSTKLDIRTTISESKLDYGLNRLMVVDVPLITLKQTTSKVERVSWIAFNTGDSLSVLCFTDLLTSDAKVHKWNLDNPRDCITDFDSKGDNNGNIRILYTTKLGNAHYIKFNTIFKKWSSIKSLNSIANDSLTCVSLGYSGLSDKWENRIGNIECAIISGFDNQLRYLRQHKSNDFKIESEVVYSTFKDNNILTSIDYQIVKKRTSTSSIIICCGNITNLGCAIYKRTTSGNWVFLRFLNRIIHKDESISTVNCQIVPGSSESEVLIYSGSENGELYYWKFDWKQNAVTAEEVLKVAKDGNVIHHILCIRDSVYYLVNSERIGIYNAIHTPLKIH</sequence>
<evidence type="ECO:0000313" key="1">
    <source>
        <dbReference type="EMBL" id="QGN16587.1"/>
    </source>
</evidence>
<reference evidence="1 2" key="1">
    <citation type="submission" date="2016-03" db="EMBL/GenBank/DDBJ databases">
        <title>How can Kluyveromyces marxianus grow so fast - potential evolutionary course in Saccharomyces Complex revealed by comparative genomics.</title>
        <authorList>
            <person name="Mo W."/>
            <person name="Lu W."/>
            <person name="Yang X."/>
            <person name="Qi J."/>
            <person name="Lv H."/>
        </authorList>
    </citation>
    <scope>NUCLEOTIDE SEQUENCE [LARGE SCALE GENOMIC DNA]</scope>
    <source>
        <strain evidence="1 2">FIM1</strain>
    </source>
</reference>
<keyword evidence="2" id="KW-1185">Reference proteome</keyword>
<dbReference type="EMBL" id="CP015058">
    <property type="protein sequence ID" value="QGN16587.1"/>
    <property type="molecule type" value="Genomic_DNA"/>
</dbReference>
<evidence type="ECO:0008006" key="3">
    <source>
        <dbReference type="Google" id="ProtNLM"/>
    </source>
</evidence>
<proteinExistence type="predicted"/>
<accession>A0ABX6EXT6</accession>
<evidence type="ECO:0000313" key="2">
    <source>
        <dbReference type="Proteomes" id="UP000422736"/>
    </source>
</evidence>
<dbReference type="Proteomes" id="UP000422736">
    <property type="component" value="Chromosome 5"/>
</dbReference>
<organism evidence="1 2">
    <name type="scientific">Kluyveromyces marxianus</name>
    <name type="common">Yeast</name>
    <name type="synonym">Candida kefyr</name>
    <dbReference type="NCBI Taxonomy" id="4911"/>
    <lineage>
        <taxon>Eukaryota</taxon>
        <taxon>Fungi</taxon>
        <taxon>Dikarya</taxon>
        <taxon>Ascomycota</taxon>
        <taxon>Saccharomycotina</taxon>
        <taxon>Saccharomycetes</taxon>
        <taxon>Saccharomycetales</taxon>
        <taxon>Saccharomycetaceae</taxon>
        <taxon>Kluyveromyces</taxon>
    </lineage>
</organism>